<gene>
    <name evidence="3" type="ORF">D7316_03015</name>
</gene>
<proteinExistence type="predicted"/>
<dbReference type="PROSITE" id="PS51257">
    <property type="entry name" value="PROKAR_LIPOPROTEIN"/>
    <property type="match status" value="1"/>
</dbReference>
<reference evidence="3 4" key="1">
    <citation type="submission" date="2018-11" db="EMBL/GenBank/DDBJ databases">
        <title>Gordonia insulae sp. nov., isolated from an island soil.</title>
        <authorList>
            <person name="Kim Y.S."/>
            <person name="Kim S.B."/>
        </authorList>
    </citation>
    <scope>NUCLEOTIDE SEQUENCE [LARGE SCALE GENOMIC DNA]</scope>
    <source>
        <strain evidence="3 4">MMS17-SY073</strain>
    </source>
</reference>
<keyword evidence="4" id="KW-1185">Reference proteome</keyword>
<accession>A0A3G8JMW1</accession>
<evidence type="ECO:0000313" key="3">
    <source>
        <dbReference type="EMBL" id="AZG46414.1"/>
    </source>
</evidence>
<protein>
    <recommendedName>
        <fullName evidence="5">Secreted protein</fullName>
    </recommendedName>
</protein>
<dbReference type="RefSeq" id="WP_124708926.1">
    <property type="nucleotide sequence ID" value="NZ_CP033972.1"/>
</dbReference>
<dbReference type="KEGG" id="gom:D7316_03015"/>
<feature type="signal peptide" evidence="2">
    <location>
        <begin position="1"/>
        <end position="22"/>
    </location>
</feature>
<sequence>MNRHLGMGLLTAVLLVATPAFAACGTENEAGGPSANGSSGTTSHARHSAEAARVAPGPRAVPQKGTPTTPEQAGGPGAVRAQLAYLCSVGDADASFCTESGLAVPPDPESSTPDPAQLRDLCSRGQAADALCGAAGFSMPVASIGSGPADSEFTRLCSDGTIDTSTCRGAGY</sequence>
<dbReference type="AlphaFoldDB" id="A0A3G8JMW1"/>
<evidence type="ECO:0008006" key="5">
    <source>
        <dbReference type="Google" id="ProtNLM"/>
    </source>
</evidence>
<evidence type="ECO:0000256" key="1">
    <source>
        <dbReference type="SAM" id="MobiDB-lite"/>
    </source>
</evidence>
<evidence type="ECO:0000256" key="2">
    <source>
        <dbReference type="SAM" id="SignalP"/>
    </source>
</evidence>
<dbReference type="EMBL" id="CP033972">
    <property type="protein sequence ID" value="AZG46414.1"/>
    <property type="molecule type" value="Genomic_DNA"/>
</dbReference>
<feature type="region of interest" description="Disordered" evidence="1">
    <location>
        <begin position="30"/>
        <end position="76"/>
    </location>
</feature>
<dbReference type="Proteomes" id="UP000271469">
    <property type="component" value="Chromosome"/>
</dbReference>
<name>A0A3G8JMW1_9ACTN</name>
<feature type="chain" id="PRO_5018208261" description="Secreted protein" evidence="2">
    <location>
        <begin position="23"/>
        <end position="172"/>
    </location>
</feature>
<feature type="compositionally biased region" description="Low complexity" evidence="1">
    <location>
        <begin position="51"/>
        <end position="62"/>
    </location>
</feature>
<evidence type="ECO:0000313" key="4">
    <source>
        <dbReference type="Proteomes" id="UP000271469"/>
    </source>
</evidence>
<organism evidence="3 4">
    <name type="scientific">Gordonia insulae</name>
    <dbReference type="NCBI Taxonomy" id="2420509"/>
    <lineage>
        <taxon>Bacteria</taxon>
        <taxon>Bacillati</taxon>
        <taxon>Actinomycetota</taxon>
        <taxon>Actinomycetes</taxon>
        <taxon>Mycobacteriales</taxon>
        <taxon>Gordoniaceae</taxon>
        <taxon>Gordonia</taxon>
    </lineage>
</organism>
<keyword evidence="2" id="KW-0732">Signal</keyword>